<dbReference type="InterPro" id="IPR027417">
    <property type="entry name" value="P-loop_NTPase"/>
</dbReference>
<dbReference type="SMART" id="SM00382">
    <property type="entry name" value="AAA"/>
    <property type="match status" value="1"/>
</dbReference>
<dbReference type="AlphaFoldDB" id="A0AAE3DFG0"/>
<dbReference type="Gene3D" id="3.40.50.300">
    <property type="entry name" value="P-loop containing nucleotide triphosphate hydrolases"/>
    <property type="match status" value="1"/>
</dbReference>
<proteinExistence type="predicted"/>
<dbReference type="PIRSF" id="PIRSF003073">
    <property type="entry name" value="DNAC_TnpB_IstB"/>
    <property type="match status" value="1"/>
</dbReference>
<dbReference type="GO" id="GO:0006260">
    <property type="term" value="P:DNA replication"/>
    <property type="evidence" value="ECO:0007669"/>
    <property type="project" value="TreeGrafter"/>
</dbReference>
<dbReference type="InterPro" id="IPR028350">
    <property type="entry name" value="DNAC/IstB-like"/>
</dbReference>
<dbReference type="EMBL" id="JAJEPW010000055">
    <property type="protein sequence ID" value="MCC2130580.1"/>
    <property type="molecule type" value="Genomic_DNA"/>
</dbReference>
<comment type="caution">
    <text evidence="2">The sequence shown here is derived from an EMBL/GenBank/DDBJ whole genome shotgun (WGS) entry which is preliminary data.</text>
</comment>
<gene>
    <name evidence="2" type="ORF">LKD37_13840</name>
</gene>
<dbReference type="Pfam" id="PF01695">
    <property type="entry name" value="IstB_IS21"/>
    <property type="match status" value="1"/>
</dbReference>
<dbReference type="CDD" id="cd00009">
    <property type="entry name" value="AAA"/>
    <property type="match status" value="1"/>
</dbReference>
<dbReference type="GO" id="GO:0005524">
    <property type="term" value="F:ATP binding"/>
    <property type="evidence" value="ECO:0007669"/>
    <property type="project" value="UniProtKB-KW"/>
</dbReference>
<keyword evidence="2" id="KW-0547">Nucleotide-binding</keyword>
<dbReference type="PANTHER" id="PTHR30050:SF4">
    <property type="entry name" value="ATP-BINDING PROTEIN RV3427C IN INSERTION SEQUENCE-RELATED"/>
    <property type="match status" value="1"/>
</dbReference>
<dbReference type="PANTHER" id="PTHR30050">
    <property type="entry name" value="CHROMOSOMAL REPLICATION INITIATOR PROTEIN DNAA"/>
    <property type="match status" value="1"/>
</dbReference>
<keyword evidence="3" id="KW-1185">Reference proteome</keyword>
<protein>
    <submittedName>
        <fullName evidence="2">ATP-binding protein</fullName>
    </submittedName>
</protein>
<dbReference type="SUPFAM" id="SSF52540">
    <property type="entry name" value="P-loop containing nucleoside triphosphate hydrolases"/>
    <property type="match status" value="1"/>
</dbReference>
<feature type="domain" description="AAA+ ATPase" evidence="1">
    <location>
        <begin position="102"/>
        <end position="237"/>
    </location>
</feature>
<name>A0AAE3DFG0_9FIRM</name>
<dbReference type="InterPro" id="IPR003593">
    <property type="entry name" value="AAA+_ATPase"/>
</dbReference>
<dbReference type="InterPro" id="IPR002611">
    <property type="entry name" value="IstB_ATP-bd"/>
</dbReference>
<organism evidence="2 3">
    <name type="scientific">Brotocaccenecus cirricatena</name>
    <dbReference type="NCBI Taxonomy" id="3064195"/>
    <lineage>
        <taxon>Bacteria</taxon>
        <taxon>Bacillati</taxon>
        <taxon>Bacillota</taxon>
        <taxon>Clostridia</taxon>
        <taxon>Eubacteriales</taxon>
        <taxon>Oscillospiraceae</taxon>
        <taxon>Brotocaccenecus</taxon>
    </lineage>
</organism>
<evidence type="ECO:0000313" key="3">
    <source>
        <dbReference type="Proteomes" id="UP001199319"/>
    </source>
</evidence>
<dbReference type="Proteomes" id="UP001199319">
    <property type="component" value="Unassembled WGS sequence"/>
</dbReference>
<keyword evidence="2" id="KW-0067">ATP-binding</keyword>
<dbReference type="RefSeq" id="WP_302929736.1">
    <property type="nucleotide sequence ID" value="NZ_JAJEPW010000055.1"/>
</dbReference>
<sequence length="270" mass="30659">MTETVFEKFATAAATLKLDFSSEEFALYAEEHELSETEMAAVERVFTYLSEKKQQTTVHTLLRLSRLPTKAPRTFENFDFSLLKGRDVECLKALPSLSAIHSHRNLAFIGPAGTGKTHLAQAFGYACCQHGMKTYFIKASELRDRFLAAKRSGKADSCLNALVRPSCLIIDEIGRCEFDKECTRMFFDLIDRRYNKEGNFNMIFTSNRNPALWREDFNEDATLLCALDRIFDDATVFKLRGESFRGKKLETISLQTGKVKAVEPAAEMKE</sequence>
<evidence type="ECO:0000313" key="2">
    <source>
        <dbReference type="EMBL" id="MCC2130580.1"/>
    </source>
</evidence>
<accession>A0AAE3DFG0</accession>
<evidence type="ECO:0000259" key="1">
    <source>
        <dbReference type="SMART" id="SM00382"/>
    </source>
</evidence>
<reference evidence="2" key="1">
    <citation type="submission" date="2021-10" db="EMBL/GenBank/DDBJ databases">
        <title>Anaerobic single-cell dispensing facilitates the cultivation of human gut bacteria.</title>
        <authorList>
            <person name="Afrizal A."/>
        </authorList>
    </citation>
    <scope>NUCLEOTIDE SEQUENCE</scope>
    <source>
        <strain evidence="2">CLA-AA-H272</strain>
    </source>
</reference>